<dbReference type="PANTHER" id="PTHR43204:SF1">
    <property type="entry name" value="ABC TRANSPORTER I FAMILY MEMBER 6, CHLOROPLASTIC"/>
    <property type="match status" value="1"/>
</dbReference>
<protein>
    <submittedName>
        <fullName evidence="5">ABC transporter ATP-binding protein</fullName>
    </submittedName>
</protein>
<proteinExistence type="inferred from homology"/>
<dbReference type="InterPro" id="IPR003439">
    <property type="entry name" value="ABC_transporter-like_ATP-bd"/>
</dbReference>
<dbReference type="InterPro" id="IPR027417">
    <property type="entry name" value="P-loop_NTPase"/>
</dbReference>
<evidence type="ECO:0000313" key="6">
    <source>
        <dbReference type="Proteomes" id="UP000018735"/>
    </source>
</evidence>
<dbReference type="InterPro" id="IPR003593">
    <property type="entry name" value="AAA+_ATPase"/>
</dbReference>
<gene>
    <name evidence="5" type="primary">sufC</name>
    <name evidence="5" type="ORF">GCW_01585</name>
</gene>
<dbReference type="Pfam" id="PF00005">
    <property type="entry name" value="ABC_tran"/>
    <property type="match status" value="1"/>
</dbReference>
<dbReference type="PROSITE" id="PS50893">
    <property type="entry name" value="ABC_TRANSPORTER_2"/>
    <property type="match status" value="1"/>
</dbReference>
<evidence type="ECO:0000256" key="3">
    <source>
        <dbReference type="ARBA" id="ARBA00022840"/>
    </source>
</evidence>
<dbReference type="NCBIfam" id="TIGR01978">
    <property type="entry name" value="sufC"/>
    <property type="match status" value="1"/>
</dbReference>
<keyword evidence="2" id="KW-0547">Nucleotide-binding</keyword>
<reference evidence="5 6" key="1">
    <citation type="journal article" date="2011" name="PLoS ONE">
        <title>Core proteome of the minimal cell: comparative proteomics of three mollicute species.</title>
        <authorList>
            <person name="Fisunov G.Y."/>
            <person name="Alexeev D.G."/>
            <person name="Bazaleev N.A."/>
            <person name="Ladygina V.G."/>
            <person name="Galyamina M.A."/>
            <person name="Kondratov I.G."/>
            <person name="Zhukova N.A."/>
            <person name="Serebryakova M.V."/>
            <person name="Demina I.A."/>
            <person name="Govorun V.M."/>
        </authorList>
    </citation>
    <scope>NUCLEOTIDE SEQUENCE [LARGE SCALE GENOMIC DNA]</scope>
    <source>
        <strain evidence="5 6">S6</strain>
    </source>
</reference>
<evidence type="ECO:0000256" key="2">
    <source>
        <dbReference type="ARBA" id="ARBA00022741"/>
    </source>
</evidence>
<dbReference type="CDD" id="cd03217">
    <property type="entry name" value="ABC_FeS_Assembly"/>
    <property type="match status" value="1"/>
</dbReference>
<dbReference type="HOGENOM" id="CLU_000604_48_1_14"/>
<evidence type="ECO:0000256" key="1">
    <source>
        <dbReference type="ARBA" id="ARBA00006216"/>
    </source>
</evidence>
<sequence length="268" mass="30489">MSELVINNLTVNIDKKRILTNVSATIKAGDIVAIMGPNGHGKSTLLKTIMGHHDSKIVRGKILFKDQVLNKMEVDERARLGLYLASQAPEEIPGVSLVEFIRSAINARREKPIDLPEFYKLIQSNTKKLKMNFELLNRSVNEGFSGGEKKKNEIFLLKTINPDFAMLDEIDSGLDVDALKIITKELQEWIKDKSKSLIIVSHYERMFKLIKPTKVFVVVNGTIVTEGDASLAKRIDKEGYDWIRKEFNIDFKENKDHDFELIDQFAAK</sequence>
<feature type="domain" description="ABC transporter" evidence="4">
    <location>
        <begin position="4"/>
        <end position="245"/>
    </location>
</feature>
<keyword evidence="3 5" id="KW-0067">ATP-binding</keyword>
<dbReference type="Gene3D" id="3.40.50.300">
    <property type="entry name" value="P-loop containing nucleotide triphosphate hydrolases"/>
    <property type="match status" value="1"/>
</dbReference>
<organism evidence="5 6">
    <name type="scientific">Mycoplasmoides gallisepticum S6</name>
    <dbReference type="NCBI Taxonomy" id="1006581"/>
    <lineage>
        <taxon>Bacteria</taxon>
        <taxon>Bacillati</taxon>
        <taxon>Mycoplasmatota</taxon>
        <taxon>Mycoplasmoidales</taxon>
        <taxon>Mycoplasmoidaceae</taxon>
        <taxon>Mycoplasmoides</taxon>
    </lineage>
</organism>
<dbReference type="GeneID" id="93510103"/>
<evidence type="ECO:0000313" key="5">
    <source>
        <dbReference type="EMBL" id="AHB99569.1"/>
    </source>
</evidence>
<dbReference type="KEGG" id="mgz:GCW_01585"/>
<name>A0A0F6CKE7_MYCGL</name>
<dbReference type="AlphaFoldDB" id="A0A0F6CKE7"/>
<dbReference type="eggNOG" id="COG0396">
    <property type="taxonomic scope" value="Bacteria"/>
</dbReference>
<dbReference type="PANTHER" id="PTHR43204">
    <property type="entry name" value="ABC TRANSPORTER I FAMILY MEMBER 6, CHLOROPLASTIC"/>
    <property type="match status" value="1"/>
</dbReference>
<dbReference type="SMART" id="SM00382">
    <property type="entry name" value="AAA"/>
    <property type="match status" value="1"/>
</dbReference>
<evidence type="ECO:0000259" key="4">
    <source>
        <dbReference type="PROSITE" id="PS50893"/>
    </source>
</evidence>
<dbReference type="GO" id="GO:0016887">
    <property type="term" value="F:ATP hydrolysis activity"/>
    <property type="evidence" value="ECO:0007669"/>
    <property type="project" value="InterPro"/>
</dbReference>
<comment type="similarity">
    <text evidence="1">Belongs to the ABC transporter superfamily. Ycf16 family.</text>
</comment>
<dbReference type="InterPro" id="IPR010230">
    <property type="entry name" value="FeS-cluster_ATPase_SufC"/>
</dbReference>
<dbReference type="SUPFAM" id="SSF52540">
    <property type="entry name" value="P-loop containing nucleoside triphosphate hydrolases"/>
    <property type="match status" value="1"/>
</dbReference>
<accession>A0A0F6CKE7</accession>
<dbReference type="Proteomes" id="UP000018735">
    <property type="component" value="Chromosome"/>
</dbReference>
<dbReference type="EMBL" id="CP006916">
    <property type="protein sequence ID" value="AHB99569.1"/>
    <property type="molecule type" value="Genomic_DNA"/>
</dbReference>
<dbReference type="GO" id="GO:0005524">
    <property type="term" value="F:ATP binding"/>
    <property type="evidence" value="ECO:0007669"/>
    <property type="project" value="UniProtKB-KW"/>
</dbReference>
<dbReference type="RefSeq" id="WP_011113520.1">
    <property type="nucleotide sequence ID" value="NC_023030.2"/>
</dbReference>